<organism evidence="1 2">
    <name type="scientific">Purpureocillium lilacinum</name>
    <name type="common">Paecilomyces lilacinus</name>
    <dbReference type="NCBI Taxonomy" id="33203"/>
    <lineage>
        <taxon>Eukaryota</taxon>
        <taxon>Fungi</taxon>
        <taxon>Dikarya</taxon>
        <taxon>Ascomycota</taxon>
        <taxon>Pezizomycotina</taxon>
        <taxon>Sordariomycetes</taxon>
        <taxon>Hypocreomycetidae</taxon>
        <taxon>Hypocreales</taxon>
        <taxon>Ophiocordycipitaceae</taxon>
        <taxon>Purpureocillium</taxon>
    </lineage>
</organism>
<gene>
    <name evidence="1" type="ORF">ACCO45_004406</name>
</gene>
<accession>A0ACC4E3S3</accession>
<proteinExistence type="predicted"/>
<protein>
    <submittedName>
        <fullName evidence="1">Uncharacterized protein</fullName>
    </submittedName>
</protein>
<reference evidence="1" key="1">
    <citation type="submission" date="2024-12" db="EMBL/GenBank/DDBJ databases">
        <title>Comparative genomics and development of molecular markers within Purpureocillium lilacinum and among Purpureocillium species.</title>
        <authorList>
            <person name="Yeh Z.-Y."/>
            <person name="Ni N.-T."/>
            <person name="Lo P.-H."/>
            <person name="Mushyakhwo K."/>
            <person name="Lin C.-F."/>
            <person name="Nai Y.-S."/>
        </authorList>
    </citation>
    <scope>NUCLEOTIDE SEQUENCE</scope>
    <source>
        <strain evidence="1">NCHU-NPUST-175</strain>
    </source>
</reference>
<evidence type="ECO:0000313" key="2">
    <source>
        <dbReference type="Proteomes" id="UP001638806"/>
    </source>
</evidence>
<name>A0ACC4E3S3_PURLI</name>
<sequence>MTYRILSHLHSNYHGAGHDVGPSGDHWQALVVGLAAGTRREACGVLDGWRRRCEGGSWAMASAVSVAAVSSAISE</sequence>
<evidence type="ECO:0000313" key="1">
    <source>
        <dbReference type="EMBL" id="KAL3962883.1"/>
    </source>
</evidence>
<dbReference type="EMBL" id="JBGNUJ010000003">
    <property type="protein sequence ID" value="KAL3962883.1"/>
    <property type="molecule type" value="Genomic_DNA"/>
</dbReference>
<keyword evidence="2" id="KW-1185">Reference proteome</keyword>
<dbReference type="Proteomes" id="UP001638806">
    <property type="component" value="Unassembled WGS sequence"/>
</dbReference>
<comment type="caution">
    <text evidence="1">The sequence shown here is derived from an EMBL/GenBank/DDBJ whole genome shotgun (WGS) entry which is preliminary data.</text>
</comment>